<keyword evidence="6" id="KW-1185">Reference proteome</keyword>
<comment type="subcellular location">
    <subcellularLocation>
        <location evidence="1">Cytoplasm</location>
    </subcellularLocation>
</comment>
<evidence type="ECO:0000313" key="5">
    <source>
        <dbReference type="EMBL" id="SAM05994.1"/>
    </source>
</evidence>
<dbReference type="PANTHER" id="PTHR45994">
    <property type="entry name" value="FI21225P1"/>
    <property type="match status" value="1"/>
</dbReference>
<dbReference type="InterPro" id="IPR016024">
    <property type="entry name" value="ARM-type_fold"/>
</dbReference>
<keyword evidence="2" id="KW-0963">Cytoplasm</keyword>
<reference evidence="5" key="1">
    <citation type="submission" date="2016-04" db="EMBL/GenBank/DDBJ databases">
        <authorList>
            <person name="Evans L.H."/>
            <person name="Alamgir A."/>
            <person name="Owens N."/>
            <person name="Weber N.D."/>
            <person name="Virtaneva K."/>
            <person name="Barbian K."/>
            <person name="Babar A."/>
            <person name="Rosenke K."/>
        </authorList>
    </citation>
    <scope>NUCLEOTIDE SEQUENCE [LARGE SCALE GENOMIC DNA]</scope>
    <source>
        <strain evidence="5">CBS 101.48</strain>
    </source>
</reference>
<accession>A0A168R2N5</accession>
<dbReference type="InterPro" id="IPR024660">
    <property type="entry name" value="UCS_central_dom"/>
</dbReference>
<dbReference type="Gene3D" id="1.25.10.10">
    <property type="entry name" value="Leucine-rich Repeat Variant"/>
    <property type="match status" value="2"/>
</dbReference>
<dbReference type="SUPFAM" id="SSF48371">
    <property type="entry name" value="ARM repeat"/>
    <property type="match status" value="2"/>
</dbReference>
<dbReference type="STRING" id="4829.A0A168R2N5"/>
<dbReference type="InterPro" id="IPR011989">
    <property type="entry name" value="ARM-like"/>
</dbReference>
<dbReference type="OMA" id="VCNLMTC"/>
<dbReference type="Pfam" id="PF11701">
    <property type="entry name" value="UNC45-central"/>
    <property type="match status" value="1"/>
</dbReference>
<evidence type="ECO:0000256" key="1">
    <source>
        <dbReference type="ARBA" id="ARBA00004496"/>
    </source>
</evidence>
<proteinExistence type="predicted"/>
<feature type="region of interest" description="Disordered" evidence="3">
    <location>
        <begin position="219"/>
        <end position="240"/>
    </location>
</feature>
<dbReference type="GO" id="GO:0005737">
    <property type="term" value="C:cytoplasm"/>
    <property type="evidence" value="ECO:0007669"/>
    <property type="project" value="UniProtKB-SubCell"/>
</dbReference>
<dbReference type="Proteomes" id="UP000078561">
    <property type="component" value="Unassembled WGS sequence"/>
</dbReference>
<dbReference type="FunCoup" id="A0A168R2N5">
    <property type="interactions" value="417"/>
</dbReference>
<dbReference type="InParanoid" id="A0A168R2N5"/>
<feature type="region of interest" description="Disordered" evidence="3">
    <location>
        <begin position="1"/>
        <end position="23"/>
    </location>
</feature>
<sequence length="692" mass="75552">MGDQPEEQPDLKKGAKDAPDTDDVTVERLRQHLTTTLSDASDTKRIKAFATSADFIEVLRYCGSPNEAPSNVRAVSFMILTQLFNPSNNGDGSTYPLTFIIEQCAQCFGHCLGTGKNVDKLLAYRTLHAIFQTSATVGASILCQESIVEDMMDVVDFEVVEVQIAIMEVLAIASADKTCRKLIIKHGSGWLAKVAASNKMDQKLKAVAGTTLTKLAAQNEMQQQQQQQHKGGDDDEGDTSLERAMKGVNLGKDDLMENLKQVVTSQTSDTYMMLTAVEGLAYSSVDPGVKEALVKDVGFLKSLTALCINVASRHSNPLLFGIGTILANLTMYRPVLSDQQRQMKKLRDLANAKKAGKTTATEEEEDQRESDKAVDQRVQRLVDQGCAMALMVLSKNTSVNIRMVAAQGYLNMVTPQSSRGKLLQQGVVKGLVPLALGDGGGNSKEETAPELYRVVATQALAKLAITTDPRLAFTAAQMLDLVRPLLTLCKDDNQLRQFEGLMALTNMASTDDQVRHKIDTADGMAIFENLQLSSNDMVQRAATEMVCNMTFFEPVFERYSDPSSPGAQNRIRLLMILADHEDVATRRAASGALAILANSPGACSMMVKVDKGYERVVRLVQPEEQVEVQHRGVELIRCLVNHVGKEAVEQLVKVQGDKHLVEIVKNCQVNAIRGAAMEVLKLFVANGVELKA</sequence>
<evidence type="ECO:0000256" key="3">
    <source>
        <dbReference type="SAM" id="MobiDB-lite"/>
    </source>
</evidence>
<organism evidence="5">
    <name type="scientific">Absidia glauca</name>
    <name type="common">Pin mould</name>
    <dbReference type="NCBI Taxonomy" id="4829"/>
    <lineage>
        <taxon>Eukaryota</taxon>
        <taxon>Fungi</taxon>
        <taxon>Fungi incertae sedis</taxon>
        <taxon>Mucoromycota</taxon>
        <taxon>Mucoromycotina</taxon>
        <taxon>Mucoromycetes</taxon>
        <taxon>Mucorales</taxon>
        <taxon>Cunninghamellaceae</taxon>
        <taxon>Absidia</taxon>
    </lineage>
</organism>
<feature type="domain" description="UNC-45/Cro1/She4 central" evidence="4">
    <location>
        <begin position="64"/>
        <end position="215"/>
    </location>
</feature>
<dbReference type="EMBL" id="LT554489">
    <property type="protein sequence ID" value="SAM05994.1"/>
    <property type="molecule type" value="Genomic_DNA"/>
</dbReference>
<feature type="region of interest" description="Disordered" evidence="3">
    <location>
        <begin position="350"/>
        <end position="375"/>
    </location>
</feature>
<dbReference type="AlphaFoldDB" id="A0A168R2N5"/>
<dbReference type="OrthoDB" id="199930at2759"/>
<feature type="compositionally biased region" description="Basic and acidic residues" evidence="3">
    <location>
        <begin position="9"/>
        <end position="23"/>
    </location>
</feature>
<evidence type="ECO:0000256" key="2">
    <source>
        <dbReference type="ARBA" id="ARBA00022490"/>
    </source>
</evidence>
<dbReference type="PANTHER" id="PTHR45994:SF1">
    <property type="entry name" value="FI21225P1"/>
    <property type="match status" value="1"/>
</dbReference>
<evidence type="ECO:0000259" key="4">
    <source>
        <dbReference type="Pfam" id="PF11701"/>
    </source>
</evidence>
<evidence type="ECO:0000313" key="6">
    <source>
        <dbReference type="Proteomes" id="UP000078561"/>
    </source>
</evidence>
<gene>
    <name evidence="5" type="primary">ABSGL_11870.1 scaffold 12357</name>
</gene>
<name>A0A168R2N5_ABSGL</name>
<protein>
    <recommendedName>
        <fullName evidence="4">UNC-45/Cro1/She4 central domain-containing protein</fullName>
    </recommendedName>
</protein>
<dbReference type="GO" id="GO:0051879">
    <property type="term" value="F:Hsp90 protein binding"/>
    <property type="evidence" value="ECO:0007669"/>
    <property type="project" value="TreeGrafter"/>
</dbReference>